<protein>
    <submittedName>
        <fullName evidence="1">Uncharacterized protein</fullName>
    </submittedName>
</protein>
<gene>
    <name evidence="1" type="ORF">HPB50_014370</name>
</gene>
<dbReference type="EMBL" id="CM023481">
    <property type="protein sequence ID" value="KAH6946647.1"/>
    <property type="molecule type" value="Genomic_DNA"/>
</dbReference>
<evidence type="ECO:0000313" key="2">
    <source>
        <dbReference type="Proteomes" id="UP000821845"/>
    </source>
</evidence>
<sequence length="107" mass="11830">MPAHSADVITTGSSGNSPNSIAELVDDQDLTFTTTRCPEEELWFAPRHCSSLPPTQARSSFGPPRDSAQILHIVCSRCENAFLPTEDTLIYFSEDSSYDRLPVRKKA</sequence>
<organism evidence="1 2">
    <name type="scientific">Hyalomma asiaticum</name>
    <name type="common">Tick</name>
    <dbReference type="NCBI Taxonomy" id="266040"/>
    <lineage>
        <taxon>Eukaryota</taxon>
        <taxon>Metazoa</taxon>
        <taxon>Ecdysozoa</taxon>
        <taxon>Arthropoda</taxon>
        <taxon>Chelicerata</taxon>
        <taxon>Arachnida</taxon>
        <taxon>Acari</taxon>
        <taxon>Parasitiformes</taxon>
        <taxon>Ixodida</taxon>
        <taxon>Ixodoidea</taxon>
        <taxon>Ixodidae</taxon>
        <taxon>Hyalomminae</taxon>
        <taxon>Hyalomma</taxon>
    </lineage>
</organism>
<name>A0ACB7TJZ3_HYAAI</name>
<comment type="caution">
    <text evidence="1">The sequence shown here is derived from an EMBL/GenBank/DDBJ whole genome shotgun (WGS) entry which is preliminary data.</text>
</comment>
<keyword evidence="2" id="KW-1185">Reference proteome</keyword>
<reference evidence="1" key="1">
    <citation type="submission" date="2020-05" db="EMBL/GenBank/DDBJ databases">
        <title>Large-scale comparative analyses of tick genomes elucidate their genetic diversity and vector capacities.</title>
        <authorList>
            <person name="Jia N."/>
            <person name="Wang J."/>
            <person name="Shi W."/>
            <person name="Du L."/>
            <person name="Sun Y."/>
            <person name="Zhan W."/>
            <person name="Jiang J."/>
            <person name="Wang Q."/>
            <person name="Zhang B."/>
            <person name="Ji P."/>
            <person name="Sakyi L.B."/>
            <person name="Cui X."/>
            <person name="Yuan T."/>
            <person name="Jiang B."/>
            <person name="Yang W."/>
            <person name="Lam T.T.-Y."/>
            <person name="Chang Q."/>
            <person name="Ding S."/>
            <person name="Wang X."/>
            <person name="Zhu J."/>
            <person name="Ruan X."/>
            <person name="Zhao L."/>
            <person name="Wei J."/>
            <person name="Que T."/>
            <person name="Du C."/>
            <person name="Cheng J."/>
            <person name="Dai P."/>
            <person name="Han X."/>
            <person name="Huang E."/>
            <person name="Gao Y."/>
            <person name="Liu J."/>
            <person name="Shao H."/>
            <person name="Ye R."/>
            <person name="Li L."/>
            <person name="Wei W."/>
            <person name="Wang X."/>
            <person name="Wang C."/>
            <person name="Yang T."/>
            <person name="Huo Q."/>
            <person name="Li W."/>
            <person name="Guo W."/>
            <person name="Chen H."/>
            <person name="Zhou L."/>
            <person name="Ni X."/>
            <person name="Tian J."/>
            <person name="Zhou Y."/>
            <person name="Sheng Y."/>
            <person name="Liu T."/>
            <person name="Pan Y."/>
            <person name="Xia L."/>
            <person name="Li J."/>
            <person name="Zhao F."/>
            <person name="Cao W."/>
        </authorList>
    </citation>
    <scope>NUCLEOTIDE SEQUENCE</scope>
    <source>
        <strain evidence="1">Hyas-2018</strain>
    </source>
</reference>
<proteinExistence type="predicted"/>
<evidence type="ECO:0000313" key="1">
    <source>
        <dbReference type="EMBL" id="KAH6946647.1"/>
    </source>
</evidence>
<dbReference type="Proteomes" id="UP000821845">
    <property type="component" value="Chromosome 1"/>
</dbReference>
<accession>A0ACB7TJZ3</accession>